<evidence type="ECO:0000313" key="2">
    <source>
        <dbReference type="Proteomes" id="UP001295444"/>
    </source>
</evidence>
<protein>
    <submittedName>
        <fullName evidence="1">Uncharacterized protein</fullName>
    </submittedName>
</protein>
<name>A0AAD1R3F1_PELCU</name>
<accession>A0AAD1R3F1</accession>
<organism evidence="1 2">
    <name type="scientific">Pelobates cultripes</name>
    <name type="common">Western spadefoot toad</name>
    <dbReference type="NCBI Taxonomy" id="61616"/>
    <lineage>
        <taxon>Eukaryota</taxon>
        <taxon>Metazoa</taxon>
        <taxon>Chordata</taxon>
        <taxon>Craniata</taxon>
        <taxon>Vertebrata</taxon>
        <taxon>Euteleostomi</taxon>
        <taxon>Amphibia</taxon>
        <taxon>Batrachia</taxon>
        <taxon>Anura</taxon>
        <taxon>Pelobatoidea</taxon>
        <taxon>Pelobatidae</taxon>
        <taxon>Pelobates</taxon>
    </lineage>
</organism>
<reference evidence="1" key="1">
    <citation type="submission" date="2022-03" db="EMBL/GenBank/DDBJ databases">
        <authorList>
            <person name="Alioto T."/>
            <person name="Alioto T."/>
            <person name="Gomez Garrido J."/>
        </authorList>
    </citation>
    <scope>NUCLEOTIDE SEQUENCE</scope>
</reference>
<dbReference type="AlphaFoldDB" id="A0AAD1R3F1"/>
<dbReference type="Proteomes" id="UP001295444">
    <property type="component" value="Chromosome 01"/>
</dbReference>
<sequence length="96" mass="10313">MANGPTTSPETESQALSLSDIRADIRALTSTMVTKADLKNTSDALYEAIRAEVAMLGSDIAAQGTRIQAQTMTGRIEANNLAINQQGTILLHLRRQ</sequence>
<proteinExistence type="predicted"/>
<keyword evidence="2" id="KW-1185">Reference proteome</keyword>
<feature type="non-terminal residue" evidence="1">
    <location>
        <position position="96"/>
    </location>
</feature>
<dbReference type="EMBL" id="OW240912">
    <property type="protein sequence ID" value="CAH2222291.1"/>
    <property type="molecule type" value="Genomic_DNA"/>
</dbReference>
<evidence type="ECO:0000313" key="1">
    <source>
        <dbReference type="EMBL" id="CAH2222291.1"/>
    </source>
</evidence>
<gene>
    <name evidence="1" type="ORF">PECUL_23A016224</name>
</gene>